<dbReference type="OrthoDB" id="9802824at2"/>
<dbReference type="GO" id="GO:0032263">
    <property type="term" value="P:GMP salvage"/>
    <property type="evidence" value="ECO:0007669"/>
    <property type="project" value="TreeGrafter"/>
</dbReference>
<comment type="caution">
    <text evidence="17">The sequence shown here is derived from an EMBL/GenBank/DDBJ whole genome shotgun (WGS) entry which is preliminary data.</text>
</comment>
<dbReference type="RefSeq" id="WP_149266501.1">
    <property type="nucleotide sequence ID" value="NZ_VFJB01000005.1"/>
</dbReference>
<dbReference type="Gene3D" id="3.40.50.2020">
    <property type="match status" value="1"/>
</dbReference>
<keyword evidence="6 15" id="KW-0963">Cytoplasm</keyword>
<dbReference type="CDD" id="cd06223">
    <property type="entry name" value="PRTases_typeI"/>
    <property type="match status" value="1"/>
</dbReference>
<evidence type="ECO:0000256" key="2">
    <source>
        <dbReference type="ARBA" id="ARBA00004496"/>
    </source>
</evidence>
<evidence type="ECO:0000256" key="10">
    <source>
        <dbReference type="ARBA" id="ARBA00022726"/>
    </source>
</evidence>
<dbReference type="GO" id="GO:0006166">
    <property type="term" value="P:purine ribonucleoside salvage"/>
    <property type="evidence" value="ECO:0007669"/>
    <property type="project" value="UniProtKB-KW"/>
</dbReference>
<dbReference type="GO" id="GO:0046100">
    <property type="term" value="P:hypoxanthine metabolic process"/>
    <property type="evidence" value="ECO:0007669"/>
    <property type="project" value="TreeGrafter"/>
</dbReference>
<name>A0A5A8F261_9BACT</name>
<comment type="similarity">
    <text evidence="4 15">Belongs to the purine/pyrimidine phosphoribosyltransferase family.</text>
</comment>
<evidence type="ECO:0000256" key="3">
    <source>
        <dbReference type="ARBA" id="ARBA00004669"/>
    </source>
</evidence>
<dbReference type="GO" id="GO:0005829">
    <property type="term" value="C:cytosol"/>
    <property type="evidence" value="ECO:0007669"/>
    <property type="project" value="TreeGrafter"/>
</dbReference>
<dbReference type="Pfam" id="PF00156">
    <property type="entry name" value="Pribosyltran"/>
    <property type="match status" value="1"/>
</dbReference>
<comment type="catalytic activity">
    <reaction evidence="13">
        <text>GMP + diphosphate = guanine + 5-phospho-alpha-D-ribose 1-diphosphate</text>
        <dbReference type="Rhea" id="RHEA:25424"/>
        <dbReference type="ChEBI" id="CHEBI:16235"/>
        <dbReference type="ChEBI" id="CHEBI:33019"/>
        <dbReference type="ChEBI" id="CHEBI:58017"/>
        <dbReference type="ChEBI" id="CHEBI:58115"/>
        <dbReference type="EC" id="2.4.2.8"/>
    </reaction>
    <physiologicalReaction direction="right-to-left" evidence="13">
        <dbReference type="Rhea" id="RHEA:25426"/>
    </physiologicalReaction>
</comment>
<evidence type="ECO:0000256" key="4">
    <source>
        <dbReference type="ARBA" id="ARBA00008391"/>
    </source>
</evidence>
<dbReference type="InterPro" id="IPR000836">
    <property type="entry name" value="PRTase_dom"/>
</dbReference>
<evidence type="ECO:0000256" key="9">
    <source>
        <dbReference type="ARBA" id="ARBA00022723"/>
    </source>
</evidence>
<dbReference type="UniPathway" id="UPA00591">
    <property type="reaction ID" value="UER00648"/>
</dbReference>
<gene>
    <name evidence="17" type="primary">hpt</name>
    <name evidence="17" type="ORF">FHQ18_07240</name>
</gene>
<evidence type="ECO:0000256" key="11">
    <source>
        <dbReference type="ARBA" id="ARBA00022741"/>
    </source>
</evidence>
<keyword evidence="12 15" id="KW-0460">Magnesium</keyword>
<dbReference type="AlphaFoldDB" id="A0A5A8F261"/>
<dbReference type="InterPro" id="IPR029057">
    <property type="entry name" value="PRTase-like"/>
</dbReference>
<keyword evidence="8 15" id="KW-0808">Transferase</keyword>
<accession>A0A5A8F261</accession>
<reference evidence="17 18" key="1">
    <citation type="submission" date="2019-06" db="EMBL/GenBank/DDBJ databases">
        <title>Genomic insights into carbon and energy metabolism of Deferribacter autotrophicus revealed new metabolic traits in the phylum Deferribacteres.</title>
        <authorList>
            <person name="Slobodkin A.I."/>
            <person name="Slobodkina G.B."/>
            <person name="Allioux M."/>
            <person name="Alain K."/>
            <person name="Jebbar M."/>
            <person name="Shadrin V."/>
            <person name="Kublanov I.V."/>
            <person name="Toshchakov S.V."/>
            <person name="Bonch-Osmolovskaya E.A."/>
        </authorList>
    </citation>
    <scope>NUCLEOTIDE SEQUENCE [LARGE SCALE GENOMIC DNA]</scope>
    <source>
        <strain evidence="17 18">SL50</strain>
    </source>
</reference>
<dbReference type="GO" id="GO:0052657">
    <property type="term" value="F:guanine phosphoribosyltransferase activity"/>
    <property type="evidence" value="ECO:0007669"/>
    <property type="project" value="UniProtKB-ARBA"/>
</dbReference>
<dbReference type="InterPro" id="IPR050408">
    <property type="entry name" value="HGPRT"/>
</dbReference>
<evidence type="ECO:0000256" key="6">
    <source>
        <dbReference type="ARBA" id="ARBA00022490"/>
    </source>
</evidence>
<dbReference type="PANTHER" id="PTHR43340:SF1">
    <property type="entry name" value="HYPOXANTHINE PHOSPHORIBOSYLTRANSFERASE"/>
    <property type="match status" value="1"/>
</dbReference>
<dbReference type="EC" id="2.4.2.8" evidence="5 15"/>
<comment type="subcellular location">
    <subcellularLocation>
        <location evidence="2 15">Cytoplasm</location>
    </subcellularLocation>
</comment>
<proteinExistence type="inferred from homology"/>
<dbReference type="Proteomes" id="UP000322876">
    <property type="component" value="Unassembled WGS sequence"/>
</dbReference>
<dbReference type="PANTHER" id="PTHR43340">
    <property type="entry name" value="HYPOXANTHINE-GUANINE PHOSPHORIBOSYLTRANSFERASE"/>
    <property type="match status" value="1"/>
</dbReference>
<dbReference type="GO" id="GO:0032264">
    <property type="term" value="P:IMP salvage"/>
    <property type="evidence" value="ECO:0007669"/>
    <property type="project" value="UniProtKB-UniPathway"/>
</dbReference>
<evidence type="ECO:0000256" key="1">
    <source>
        <dbReference type="ARBA" id="ARBA00001946"/>
    </source>
</evidence>
<evidence type="ECO:0000256" key="15">
    <source>
        <dbReference type="RuleBase" id="RU364099"/>
    </source>
</evidence>
<keyword evidence="10 15" id="KW-0660">Purine salvage</keyword>
<dbReference type="GO" id="GO:0000166">
    <property type="term" value="F:nucleotide binding"/>
    <property type="evidence" value="ECO:0007669"/>
    <property type="project" value="UniProtKB-KW"/>
</dbReference>
<comment type="cofactor">
    <cofactor evidence="1 15">
        <name>Mg(2+)</name>
        <dbReference type="ChEBI" id="CHEBI:18420"/>
    </cofactor>
</comment>
<dbReference type="GO" id="GO:0006178">
    <property type="term" value="P:guanine salvage"/>
    <property type="evidence" value="ECO:0007669"/>
    <property type="project" value="TreeGrafter"/>
</dbReference>
<organism evidence="17 18">
    <name type="scientific">Deferribacter autotrophicus</name>
    <dbReference type="NCBI Taxonomy" id="500465"/>
    <lineage>
        <taxon>Bacteria</taxon>
        <taxon>Pseudomonadati</taxon>
        <taxon>Deferribacterota</taxon>
        <taxon>Deferribacteres</taxon>
        <taxon>Deferribacterales</taxon>
        <taxon>Deferribacteraceae</taxon>
        <taxon>Deferribacter</taxon>
    </lineage>
</organism>
<dbReference type="FunFam" id="3.40.50.2020:FF:000006">
    <property type="entry name" value="Hypoxanthine phosphoribosyltransferase"/>
    <property type="match status" value="1"/>
</dbReference>
<dbReference type="NCBIfam" id="TIGR01203">
    <property type="entry name" value="HGPRTase"/>
    <property type="match status" value="1"/>
</dbReference>
<keyword evidence="7 15" id="KW-0328">Glycosyltransferase</keyword>
<dbReference type="EMBL" id="VFJB01000005">
    <property type="protein sequence ID" value="KAA0258180.1"/>
    <property type="molecule type" value="Genomic_DNA"/>
</dbReference>
<sequence length="177" mass="20375">MKENYYLEPFIKKEDIQKKVKELGKMISEDYRGEELFLVGVLKGSWIFMADLVREIEVPLEVSFISVSSYVGETTKTSGVVRLLCDIDKPLSNKNVILVEDIVDTGLTLSYLKKLLEVRKPKSFKICALLDKPERRMADIKAEYVGFTIPDEFVVGYGLDYNGYFRNLPEISILRFK</sequence>
<evidence type="ECO:0000256" key="8">
    <source>
        <dbReference type="ARBA" id="ARBA00022679"/>
    </source>
</evidence>
<evidence type="ECO:0000313" key="17">
    <source>
        <dbReference type="EMBL" id="KAA0258180.1"/>
    </source>
</evidence>
<evidence type="ECO:0000313" key="18">
    <source>
        <dbReference type="Proteomes" id="UP000322876"/>
    </source>
</evidence>
<evidence type="ECO:0000256" key="13">
    <source>
        <dbReference type="ARBA" id="ARBA00048811"/>
    </source>
</evidence>
<feature type="domain" description="Phosphoribosyltransferase" evidence="16">
    <location>
        <begin position="15"/>
        <end position="161"/>
    </location>
</feature>
<comment type="pathway">
    <text evidence="3 15">Purine metabolism; IMP biosynthesis via salvage pathway; IMP from hypoxanthine: step 1/1.</text>
</comment>
<protein>
    <recommendedName>
        <fullName evidence="5 15">Hypoxanthine phosphoribosyltransferase</fullName>
        <ecNumber evidence="5 15">2.4.2.8</ecNumber>
    </recommendedName>
</protein>
<evidence type="ECO:0000259" key="16">
    <source>
        <dbReference type="Pfam" id="PF00156"/>
    </source>
</evidence>
<dbReference type="InterPro" id="IPR005904">
    <property type="entry name" value="Hxn_phspho_trans"/>
</dbReference>
<comment type="catalytic activity">
    <reaction evidence="14">
        <text>IMP + diphosphate = hypoxanthine + 5-phospho-alpha-D-ribose 1-diphosphate</text>
        <dbReference type="Rhea" id="RHEA:17973"/>
        <dbReference type="ChEBI" id="CHEBI:17368"/>
        <dbReference type="ChEBI" id="CHEBI:33019"/>
        <dbReference type="ChEBI" id="CHEBI:58017"/>
        <dbReference type="ChEBI" id="CHEBI:58053"/>
        <dbReference type="EC" id="2.4.2.8"/>
    </reaction>
    <physiologicalReaction direction="right-to-left" evidence="14">
        <dbReference type="Rhea" id="RHEA:17975"/>
    </physiologicalReaction>
</comment>
<dbReference type="SUPFAM" id="SSF53271">
    <property type="entry name" value="PRTase-like"/>
    <property type="match status" value="1"/>
</dbReference>
<keyword evidence="18" id="KW-1185">Reference proteome</keyword>
<keyword evidence="11 15" id="KW-0547">Nucleotide-binding</keyword>
<evidence type="ECO:0000256" key="5">
    <source>
        <dbReference type="ARBA" id="ARBA00011895"/>
    </source>
</evidence>
<evidence type="ECO:0000256" key="12">
    <source>
        <dbReference type="ARBA" id="ARBA00022842"/>
    </source>
</evidence>
<keyword evidence="9 15" id="KW-0479">Metal-binding</keyword>
<dbReference type="GO" id="GO:0004422">
    <property type="term" value="F:hypoxanthine phosphoribosyltransferase activity"/>
    <property type="evidence" value="ECO:0007669"/>
    <property type="project" value="InterPro"/>
</dbReference>
<dbReference type="GO" id="GO:0000287">
    <property type="term" value="F:magnesium ion binding"/>
    <property type="evidence" value="ECO:0007669"/>
    <property type="project" value="TreeGrafter"/>
</dbReference>
<evidence type="ECO:0000256" key="7">
    <source>
        <dbReference type="ARBA" id="ARBA00022676"/>
    </source>
</evidence>
<evidence type="ECO:0000256" key="14">
    <source>
        <dbReference type="ARBA" id="ARBA00049402"/>
    </source>
</evidence>